<dbReference type="PRINTS" id="PR00081">
    <property type="entry name" value="GDHRDH"/>
</dbReference>
<proteinExistence type="inferred from homology"/>
<name>A0ABS3YIK5_9BACT</name>
<accession>A0ABS3YIK5</accession>
<keyword evidence="2" id="KW-0560">Oxidoreductase</keyword>
<sequence>MELNNKVAVVYGGGGALGGAAAEAFAAAGARVYLAGRTPSKLDAVAGRIRQSGGFAETAVVDALDAKAVDAHLAEIVAREGRLDISFNAVGVYHVQGVPMAELTPEEFEWPVLTYARTNFITATAAARVMAPRRSGVLFSLTTPGSQLYTALASGFGVSNATVENLSLKLAGELAPQGIRVICLRPDAIPETLQKGSHAREVFGLRASQAGKKLEELFEEKPPLGRNSSLSDVGNAAVFYASEKAGAITGVVVNLTCGGVPG</sequence>
<evidence type="ECO:0000256" key="2">
    <source>
        <dbReference type="ARBA" id="ARBA00023002"/>
    </source>
</evidence>
<dbReference type="PANTHER" id="PTHR43669">
    <property type="entry name" value="5-KETO-D-GLUCONATE 5-REDUCTASE"/>
    <property type="match status" value="1"/>
</dbReference>
<dbReference type="RefSeq" id="WP_209147633.1">
    <property type="nucleotide sequence ID" value="NZ_JAGHKP010000004.1"/>
</dbReference>
<evidence type="ECO:0000256" key="1">
    <source>
        <dbReference type="ARBA" id="ARBA00006484"/>
    </source>
</evidence>
<gene>
    <name evidence="3" type="ORF">J7I43_19985</name>
</gene>
<reference evidence="4" key="1">
    <citation type="submission" date="2021-03" db="EMBL/GenBank/DDBJ databases">
        <title>Assistant Professor.</title>
        <authorList>
            <person name="Huq M.A."/>
        </authorList>
    </citation>
    <scope>NUCLEOTIDE SEQUENCE [LARGE SCALE GENOMIC DNA]</scope>
    <source>
        <strain evidence="4">MAH-28</strain>
    </source>
</reference>
<comment type="similarity">
    <text evidence="1">Belongs to the short-chain dehydrogenases/reductases (SDR) family.</text>
</comment>
<keyword evidence="4" id="KW-1185">Reference proteome</keyword>
<protein>
    <submittedName>
        <fullName evidence="3">SDR family oxidoreductase</fullName>
    </submittedName>
</protein>
<comment type="caution">
    <text evidence="3">The sequence shown here is derived from an EMBL/GenBank/DDBJ whole genome shotgun (WGS) entry which is preliminary data.</text>
</comment>
<organism evidence="3 4">
    <name type="scientific">Chitinophaga chungangae</name>
    <dbReference type="NCBI Taxonomy" id="2821488"/>
    <lineage>
        <taxon>Bacteria</taxon>
        <taxon>Pseudomonadati</taxon>
        <taxon>Bacteroidota</taxon>
        <taxon>Chitinophagia</taxon>
        <taxon>Chitinophagales</taxon>
        <taxon>Chitinophagaceae</taxon>
        <taxon>Chitinophaga</taxon>
    </lineage>
</organism>
<dbReference type="PANTHER" id="PTHR43669:SF3">
    <property type="entry name" value="ALCOHOL DEHYDROGENASE, PUTATIVE (AFU_ORTHOLOGUE AFUA_3G03445)-RELATED"/>
    <property type="match status" value="1"/>
</dbReference>
<dbReference type="Gene3D" id="3.40.50.720">
    <property type="entry name" value="NAD(P)-binding Rossmann-like Domain"/>
    <property type="match status" value="1"/>
</dbReference>
<dbReference type="InterPro" id="IPR036291">
    <property type="entry name" value="NAD(P)-bd_dom_sf"/>
</dbReference>
<evidence type="ECO:0000313" key="4">
    <source>
        <dbReference type="Proteomes" id="UP000679126"/>
    </source>
</evidence>
<dbReference type="Pfam" id="PF13561">
    <property type="entry name" value="adh_short_C2"/>
    <property type="match status" value="1"/>
</dbReference>
<dbReference type="SUPFAM" id="SSF51735">
    <property type="entry name" value="NAD(P)-binding Rossmann-fold domains"/>
    <property type="match status" value="1"/>
</dbReference>
<evidence type="ECO:0000313" key="3">
    <source>
        <dbReference type="EMBL" id="MBO9154515.1"/>
    </source>
</evidence>
<dbReference type="InterPro" id="IPR002347">
    <property type="entry name" value="SDR_fam"/>
</dbReference>
<dbReference type="EMBL" id="JAGHKP010000004">
    <property type="protein sequence ID" value="MBO9154515.1"/>
    <property type="molecule type" value="Genomic_DNA"/>
</dbReference>
<dbReference type="CDD" id="cd05233">
    <property type="entry name" value="SDR_c"/>
    <property type="match status" value="1"/>
</dbReference>
<dbReference type="Proteomes" id="UP000679126">
    <property type="component" value="Unassembled WGS sequence"/>
</dbReference>